<dbReference type="EMBL" id="PFVJ01000007">
    <property type="protein sequence ID" value="PJA90448.1"/>
    <property type="molecule type" value="Genomic_DNA"/>
</dbReference>
<evidence type="ECO:0000259" key="1">
    <source>
        <dbReference type="Pfam" id="PF00535"/>
    </source>
</evidence>
<reference evidence="3" key="1">
    <citation type="submission" date="2017-09" db="EMBL/GenBank/DDBJ databases">
        <title>Depth-based differentiation of microbial function through sediment-hosted aquifers and enrichment of novel symbionts in the deep terrestrial subsurface.</title>
        <authorList>
            <person name="Probst A.J."/>
            <person name="Ladd B."/>
            <person name="Jarett J.K."/>
            <person name="Geller-Mcgrath D.E."/>
            <person name="Sieber C.M.K."/>
            <person name="Emerson J.B."/>
            <person name="Anantharaman K."/>
            <person name="Thomas B.C."/>
            <person name="Malmstrom R."/>
            <person name="Stieglmeier M."/>
            <person name="Klingl A."/>
            <person name="Woyke T."/>
            <person name="Ryan C.M."/>
            <person name="Banfield J.F."/>
        </authorList>
    </citation>
    <scope>NUCLEOTIDE SEQUENCE [LARGE SCALE GENOMIC DNA]</scope>
</reference>
<dbReference type="InterPro" id="IPR001173">
    <property type="entry name" value="Glyco_trans_2-like"/>
</dbReference>
<organism evidence="2 3">
    <name type="scientific">Candidatus Magasanikbacteria bacterium CG_4_9_14_3_um_filter_32_9</name>
    <dbReference type="NCBI Taxonomy" id="1974644"/>
    <lineage>
        <taxon>Bacteria</taxon>
        <taxon>Candidatus Magasanikiibacteriota</taxon>
    </lineage>
</organism>
<dbReference type="AlphaFoldDB" id="A0A2M7Z7U8"/>
<protein>
    <recommendedName>
        <fullName evidence="1">Glycosyltransferase 2-like domain-containing protein</fullName>
    </recommendedName>
</protein>
<gene>
    <name evidence="2" type="ORF">CO137_00265</name>
</gene>
<dbReference type="Proteomes" id="UP000230843">
    <property type="component" value="Unassembled WGS sequence"/>
</dbReference>
<name>A0A2M7Z7U8_9BACT</name>
<dbReference type="PANTHER" id="PTHR43685:SF2">
    <property type="entry name" value="GLYCOSYLTRANSFERASE 2-LIKE DOMAIN-CONTAINING PROTEIN"/>
    <property type="match status" value="1"/>
</dbReference>
<evidence type="ECO:0000313" key="2">
    <source>
        <dbReference type="EMBL" id="PJA90448.1"/>
    </source>
</evidence>
<comment type="caution">
    <text evidence="2">The sequence shown here is derived from an EMBL/GenBank/DDBJ whole genome shotgun (WGS) entry which is preliminary data.</text>
</comment>
<dbReference type="InterPro" id="IPR050834">
    <property type="entry name" value="Glycosyltransf_2"/>
</dbReference>
<dbReference type="InterPro" id="IPR029044">
    <property type="entry name" value="Nucleotide-diphossugar_trans"/>
</dbReference>
<dbReference type="SUPFAM" id="SSF53448">
    <property type="entry name" value="Nucleotide-diphospho-sugar transferases"/>
    <property type="match status" value="1"/>
</dbReference>
<dbReference type="Gene3D" id="3.90.550.10">
    <property type="entry name" value="Spore Coat Polysaccharide Biosynthesis Protein SpsA, Chain A"/>
    <property type="match status" value="1"/>
</dbReference>
<evidence type="ECO:0000313" key="3">
    <source>
        <dbReference type="Proteomes" id="UP000230843"/>
    </source>
</evidence>
<feature type="domain" description="Glycosyltransferase 2-like" evidence="1">
    <location>
        <begin position="27"/>
        <end position="138"/>
    </location>
</feature>
<accession>A0A2M7Z7U8</accession>
<proteinExistence type="predicted"/>
<sequence length="367" mass="42805">MDLYLVGAPNWNFYCLVKKLMKLTVQLVVWNGEKYIPYLFESLKKQTFKDWNLLILDNGSTDNTVNLVKKELNNLSVQNVLIESKTNIGFANGHNFLYTKNDSEYILLLNQDMYLEEGCFAKLVEYLDKNNKVSSAIPRLMQWKFGEIKKGFENSLSENIDTLGLKVFKSRRVVDLYTGQNWQEVKNNFVGKEINEVFGVSGALPIYRINALKAVEENGLIFDNLFGSYKEDVDLAFRLCSAGFDSVVVLDAIAYHDRSGAGPKDYSDKSAVKNKKNQPAYISYQSYKNHLIVLLKNEPWQNFLLDFIWISCYESKKFLYYLLLDRKNLKGLIDIYKNIKIIFSRRKEIKQKRKLNWREMRKKVKSL</sequence>
<dbReference type="Pfam" id="PF00535">
    <property type="entry name" value="Glycos_transf_2"/>
    <property type="match status" value="1"/>
</dbReference>
<dbReference type="PANTHER" id="PTHR43685">
    <property type="entry name" value="GLYCOSYLTRANSFERASE"/>
    <property type="match status" value="1"/>
</dbReference>